<reference evidence="2 3" key="1">
    <citation type="journal article" date="2012" name="Genome Biol.">
        <title>Sequencing three crocodilian genomes to illuminate the evolution of archosaurs and amniotes.</title>
        <authorList>
            <person name="St John J.A."/>
            <person name="Braun E.L."/>
            <person name="Isberg S.R."/>
            <person name="Miles L.G."/>
            <person name="Chong A.Y."/>
            <person name="Gongora J."/>
            <person name="Dalzell P."/>
            <person name="Moran C."/>
            <person name="Bed'hom B."/>
            <person name="Abzhanov A."/>
            <person name="Burgess S.C."/>
            <person name="Cooksey A.M."/>
            <person name="Castoe T.A."/>
            <person name="Crawford N.G."/>
            <person name="Densmore L.D."/>
            <person name="Drew J.C."/>
            <person name="Edwards S.V."/>
            <person name="Faircloth B.C."/>
            <person name="Fujita M.K."/>
            <person name="Greenwold M.J."/>
            <person name="Hoffmann F.G."/>
            <person name="Howard J.M."/>
            <person name="Iguchi T."/>
            <person name="Janes D.E."/>
            <person name="Khan S.Y."/>
            <person name="Kohno S."/>
            <person name="de Koning A.J."/>
            <person name="Lance S.L."/>
            <person name="McCarthy F.M."/>
            <person name="McCormack J.E."/>
            <person name="Merchant M.E."/>
            <person name="Peterson D.G."/>
            <person name="Pollock D.D."/>
            <person name="Pourmand N."/>
            <person name="Raney B.J."/>
            <person name="Roessler K.A."/>
            <person name="Sanford J.R."/>
            <person name="Sawyer R.H."/>
            <person name="Schmidt C.J."/>
            <person name="Triplett E.W."/>
            <person name="Tuberville T.D."/>
            <person name="Venegas-Anaya M."/>
            <person name="Howard J.T."/>
            <person name="Jarvis E.D."/>
            <person name="Guillette L.J.Jr."/>
            <person name="Glenn T.C."/>
            <person name="Green R.E."/>
            <person name="Ray D.A."/>
        </authorList>
    </citation>
    <scope>NUCLEOTIDE SEQUENCE [LARGE SCALE GENOMIC DNA]</scope>
    <source>
        <strain evidence="2">KSC_2009_1</strain>
    </source>
</reference>
<keyword evidence="1" id="KW-0732">Signal</keyword>
<dbReference type="Proteomes" id="UP000050525">
    <property type="component" value="Unassembled WGS sequence"/>
</dbReference>
<sequence>MISPSLSSHTITHLPCLLLWPGVAVRSAWGIPACAAIPAERSWDRSSRKVGTAGISLALTIRDFFSTSSSSRLE</sequence>
<feature type="signal peptide" evidence="1">
    <location>
        <begin position="1"/>
        <end position="30"/>
    </location>
</feature>
<name>A0A151MFK1_ALLMI</name>
<accession>A0A151MFK1</accession>
<dbReference type="EMBL" id="AKHW03006215">
    <property type="protein sequence ID" value="KYO23295.1"/>
    <property type="molecule type" value="Genomic_DNA"/>
</dbReference>
<proteinExistence type="predicted"/>
<comment type="caution">
    <text evidence="2">The sequence shown here is derived from an EMBL/GenBank/DDBJ whole genome shotgun (WGS) entry which is preliminary data.</text>
</comment>
<evidence type="ECO:0000256" key="1">
    <source>
        <dbReference type="SAM" id="SignalP"/>
    </source>
</evidence>
<organism evidence="2 3">
    <name type="scientific">Alligator mississippiensis</name>
    <name type="common">American alligator</name>
    <dbReference type="NCBI Taxonomy" id="8496"/>
    <lineage>
        <taxon>Eukaryota</taxon>
        <taxon>Metazoa</taxon>
        <taxon>Chordata</taxon>
        <taxon>Craniata</taxon>
        <taxon>Vertebrata</taxon>
        <taxon>Euteleostomi</taxon>
        <taxon>Archelosauria</taxon>
        <taxon>Archosauria</taxon>
        <taxon>Crocodylia</taxon>
        <taxon>Alligatoridae</taxon>
        <taxon>Alligatorinae</taxon>
        <taxon>Alligator</taxon>
    </lineage>
</organism>
<dbReference type="AlphaFoldDB" id="A0A151MFK1"/>
<feature type="chain" id="PRO_5007585078" description="Secreted protein" evidence="1">
    <location>
        <begin position="31"/>
        <end position="74"/>
    </location>
</feature>
<evidence type="ECO:0008006" key="4">
    <source>
        <dbReference type="Google" id="ProtNLM"/>
    </source>
</evidence>
<keyword evidence="3" id="KW-1185">Reference proteome</keyword>
<evidence type="ECO:0000313" key="2">
    <source>
        <dbReference type="EMBL" id="KYO23295.1"/>
    </source>
</evidence>
<gene>
    <name evidence="2" type="ORF">Y1Q_0005699</name>
</gene>
<evidence type="ECO:0000313" key="3">
    <source>
        <dbReference type="Proteomes" id="UP000050525"/>
    </source>
</evidence>
<protein>
    <recommendedName>
        <fullName evidence="4">Secreted protein</fullName>
    </recommendedName>
</protein>